<keyword evidence="6" id="KW-1185">Reference proteome</keyword>
<feature type="non-terminal residue" evidence="5">
    <location>
        <position position="1"/>
    </location>
</feature>
<keyword evidence="3" id="KW-0325">Glycoprotein</keyword>
<comment type="caution">
    <text evidence="5">The sequence shown here is derived from an EMBL/GenBank/DDBJ whole genome shotgun (WGS) entry which is preliminary data.</text>
</comment>
<dbReference type="InterPro" id="IPR011050">
    <property type="entry name" value="Pectin_lyase_fold/virulence"/>
</dbReference>
<dbReference type="SMART" id="SM01225">
    <property type="entry name" value="G8"/>
    <property type="match status" value="1"/>
</dbReference>
<accession>A0AA88XW10</accession>
<organism evidence="5 6">
    <name type="scientific">Pinctada imbricata</name>
    <name type="common">Atlantic pearl-oyster</name>
    <name type="synonym">Pinctada martensii</name>
    <dbReference type="NCBI Taxonomy" id="66713"/>
    <lineage>
        <taxon>Eukaryota</taxon>
        <taxon>Metazoa</taxon>
        <taxon>Spiralia</taxon>
        <taxon>Lophotrochozoa</taxon>
        <taxon>Mollusca</taxon>
        <taxon>Bivalvia</taxon>
        <taxon>Autobranchia</taxon>
        <taxon>Pteriomorphia</taxon>
        <taxon>Pterioida</taxon>
        <taxon>Pterioidea</taxon>
        <taxon>Pteriidae</taxon>
        <taxon>Pinctada</taxon>
    </lineage>
</organism>
<evidence type="ECO:0000313" key="6">
    <source>
        <dbReference type="Proteomes" id="UP001186944"/>
    </source>
</evidence>
<dbReference type="PANTHER" id="PTHR15535">
    <property type="entry name" value="TRANSMEMBRANE PROTEIN 2-RELATED"/>
    <property type="match status" value="1"/>
</dbReference>
<evidence type="ECO:0000259" key="4">
    <source>
        <dbReference type="PROSITE" id="PS51484"/>
    </source>
</evidence>
<evidence type="ECO:0000313" key="5">
    <source>
        <dbReference type="EMBL" id="KAK3084102.1"/>
    </source>
</evidence>
<dbReference type="InterPro" id="IPR012334">
    <property type="entry name" value="Pectin_lyas_fold"/>
</dbReference>
<evidence type="ECO:0000256" key="1">
    <source>
        <dbReference type="ARBA" id="ARBA00004236"/>
    </source>
</evidence>
<feature type="domain" description="G8" evidence="4">
    <location>
        <begin position="1"/>
        <end position="114"/>
    </location>
</feature>
<proteinExistence type="predicted"/>
<dbReference type="PROSITE" id="PS51484">
    <property type="entry name" value="G8"/>
    <property type="match status" value="1"/>
</dbReference>
<dbReference type="PANTHER" id="PTHR15535:SF17">
    <property type="entry name" value="TRANSMEMBRANE PROTEIN"/>
    <property type="match status" value="1"/>
</dbReference>
<dbReference type="Proteomes" id="UP001186944">
    <property type="component" value="Unassembled WGS sequence"/>
</dbReference>
<evidence type="ECO:0000256" key="2">
    <source>
        <dbReference type="ARBA" id="ARBA00022475"/>
    </source>
</evidence>
<dbReference type="GO" id="GO:0005886">
    <property type="term" value="C:plasma membrane"/>
    <property type="evidence" value="ECO:0007669"/>
    <property type="project" value="UniProtKB-SubCell"/>
</dbReference>
<evidence type="ECO:0000256" key="3">
    <source>
        <dbReference type="ARBA" id="ARBA00023180"/>
    </source>
</evidence>
<dbReference type="Gene3D" id="2.160.20.10">
    <property type="entry name" value="Single-stranded right-handed beta-helix, Pectin lyase-like"/>
    <property type="match status" value="1"/>
</dbReference>
<name>A0AA88XW10_PINIB</name>
<dbReference type="Pfam" id="PF24606">
    <property type="entry name" value="CEMIP_beta-hel"/>
    <property type="match status" value="1"/>
</dbReference>
<dbReference type="InterPro" id="IPR019316">
    <property type="entry name" value="G8_domain"/>
</dbReference>
<dbReference type="SUPFAM" id="SSF51126">
    <property type="entry name" value="Pectin lyase-like"/>
    <property type="match status" value="1"/>
</dbReference>
<keyword evidence="2" id="KW-0472">Membrane</keyword>
<dbReference type="InterPro" id="IPR052252">
    <property type="entry name" value="CEMIP/CEMIP2"/>
</dbReference>
<dbReference type="EMBL" id="VSWD01000013">
    <property type="protein sequence ID" value="KAK3084102.1"/>
    <property type="molecule type" value="Genomic_DNA"/>
</dbReference>
<gene>
    <name evidence="5" type="ORF">FSP39_008198</name>
</gene>
<dbReference type="InterPro" id="IPR055401">
    <property type="entry name" value="CEMIP_beta-hel_dom"/>
</dbReference>
<reference evidence="5" key="1">
    <citation type="submission" date="2019-08" db="EMBL/GenBank/DDBJ databases">
        <title>The improved chromosome-level genome for the pearl oyster Pinctada fucata martensii using PacBio sequencing and Hi-C.</title>
        <authorList>
            <person name="Zheng Z."/>
        </authorList>
    </citation>
    <scope>NUCLEOTIDE SEQUENCE</scope>
    <source>
        <strain evidence="5">ZZ-2019</strain>
        <tissue evidence="5">Adductor muscle</tissue>
    </source>
</reference>
<dbReference type="Pfam" id="PF10162">
    <property type="entry name" value="G8"/>
    <property type="match status" value="1"/>
</dbReference>
<keyword evidence="2" id="KW-1003">Cell membrane</keyword>
<comment type="subcellular location">
    <subcellularLocation>
        <location evidence="1">Cell membrane</location>
    </subcellularLocation>
</comment>
<protein>
    <recommendedName>
        <fullName evidence="4">G8 domain-containing protein</fullName>
    </recommendedName>
</protein>
<dbReference type="AlphaFoldDB" id="A0AA88XW10"/>
<sequence>FPEENDNVTISSPILVDDDIPELFSITIDDGGKLVFSRHRDHALSVHYILINDGGEMHIGSEDCKFEKYATISLLGEPGELNIPGFGEKFIGVRKGGVLELHGKDKLSWTKVTSTVPQVDPDQLYKYKHIDSDNMKWRAGINLIRFTKDGSVIDHIHERLILKQKHLDLAIARIEEFLNSENVQREDLQLINSGKEAFAEVTLTLPDSDTKFVVESLYRKGGRKYADFMALDLQEYQPVINVVDDVSSWIPGDQIFITSTDYDWKQVEEFTILSCPDCAPNQIKLNEPTQYTHYGEIFKNVDMRAEVGLMTRHIRIRGIVSEGNSNGGHVKFLEGFQSVRVEGVELTKMGQPLVLGRYPLHYHMCGNLSDDSVYPVESYIRRNSIHHTHFRCVTIHGTHHAQLFDNVCYNTFGHGFFLEDGGETFTRLERNLGLGQQSWEGKIGKVGTTGAIPTDKTPVTFWLTNPLQTVRNNAAAGGDGVGYWYVYPDLPTGPSRDLGHMAYKEARNTAIKEFYNNVAHSYDKAGLFVDNIEQDDLTVEGYNQYDPRADPLNKTSPQVSAVFERLTGNNTSPQVSAVFERLTGNKTSPQVSAVFERLTGNKTSTQVSAEFERLTGNKTSTQVSAVFERLTGNKTSPQVSAVF</sequence>